<dbReference type="Proteomes" id="UP000499080">
    <property type="component" value="Unassembled WGS sequence"/>
</dbReference>
<protein>
    <submittedName>
        <fullName evidence="1">Uncharacterized protein</fullName>
    </submittedName>
</protein>
<name>A0A4Y2M4W8_ARAVE</name>
<reference evidence="1 2" key="1">
    <citation type="journal article" date="2019" name="Sci. Rep.">
        <title>Orb-weaving spider Araneus ventricosus genome elucidates the spidroin gene catalogue.</title>
        <authorList>
            <person name="Kono N."/>
            <person name="Nakamura H."/>
            <person name="Ohtoshi R."/>
            <person name="Moran D.A.P."/>
            <person name="Shinohara A."/>
            <person name="Yoshida Y."/>
            <person name="Fujiwara M."/>
            <person name="Mori M."/>
            <person name="Tomita M."/>
            <person name="Arakawa K."/>
        </authorList>
    </citation>
    <scope>NUCLEOTIDE SEQUENCE [LARGE SCALE GENOMIC DNA]</scope>
</reference>
<dbReference type="EMBL" id="BGPR01006823">
    <property type="protein sequence ID" value="GBN22125.1"/>
    <property type="molecule type" value="Genomic_DNA"/>
</dbReference>
<evidence type="ECO:0000313" key="2">
    <source>
        <dbReference type="Proteomes" id="UP000499080"/>
    </source>
</evidence>
<proteinExistence type="predicted"/>
<comment type="caution">
    <text evidence="1">The sequence shown here is derived from an EMBL/GenBank/DDBJ whole genome shotgun (WGS) entry which is preliminary data.</text>
</comment>
<organism evidence="1 2">
    <name type="scientific">Araneus ventricosus</name>
    <name type="common">Orbweaver spider</name>
    <name type="synonym">Epeira ventricosa</name>
    <dbReference type="NCBI Taxonomy" id="182803"/>
    <lineage>
        <taxon>Eukaryota</taxon>
        <taxon>Metazoa</taxon>
        <taxon>Ecdysozoa</taxon>
        <taxon>Arthropoda</taxon>
        <taxon>Chelicerata</taxon>
        <taxon>Arachnida</taxon>
        <taxon>Araneae</taxon>
        <taxon>Araneomorphae</taxon>
        <taxon>Entelegynae</taxon>
        <taxon>Araneoidea</taxon>
        <taxon>Araneidae</taxon>
        <taxon>Araneus</taxon>
    </lineage>
</organism>
<keyword evidence="2" id="KW-1185">Reference proteome</keyword>
<gene>
    <name evidence="1" type="ORF">AVEN_26080_1</name>
</gene>
<accession>A0A4Y2M4W8</accession>
<dbReference type="AlphaFoldDB" id="A0A4Y2M4W8"/>
<evidence type="ECO:0000313" key="1">
    <source>
        <dbReference type="EMBL" id="GBN22125.1"/>
    </source>
</evidence>
<sequence>MNVGSPVFTFSAPFTHNTITHTVLTKYSAHSSVNFSSIISFCLKKTNNNSQLAFGGSINSASHVYCPTARRKTLNRVASNRRVEERRGEHIKSTTTFDKLSALPLGEEFDFERSTKRNETSAGSIYAK</sequence>